<evidence type="ECO:0000313" key="2">
    <source>
        <dbReference type="EMBL" id="KAJ8866046.1"/>
    </source>
</evidence>
<evidence type="ECO:0000313" key="3">
    <source>
        <dbReference type="Proteomes" id="UP001159363"/>
    </source>
</evidence>
<reference evidence="2 3" key="1">
    <citation type="submission" date="2023-02" db="EMBL/GenBank/DDBJ databases">
        <title>LHISI_Scaffold_Assembly.</title>
        <authorList>
            <person name="Stuart O.P."/>
            <person name="Cleave R."/>
            <person name="Magrath M.J.L."/>
            <person name="Mikheyev A.S."/>
        </authorList>
    </citation>
    <scope>NUCLEOTIDE SEQUENCE [LARGE SCALE GENOMIC DNA]</scope>
    <source>
        <strain evidence="2">Daus_M_001</strain>
        <tissue evidence="2">Leg muscle</tissue>
    </source>
</reference>
<feature type="compositionally biased region" description="Basic and acidic residues" evidence="1">
    <location>
        <begin position="185"/>
        <end position="197"/>
    </location>
</feature>
<protein>
    <submittedName>
        <fullName evidence="2">Uncharacterized protein</fullName>
    </submittedName>
</protein>
<feature type="region of interest" description="Disordered" evidence="1">
    <location>
        <begin position="536"/>
        <end position="565"/>
    </location>
</feature>
<feature type="compositionally biased region" description="Basic and acidic residues" evidence="1">
    <location>
        <begin position="206"/>
        <end position="217"/>
    </location>
</feature>
<accession>A0ABQ9G0N9</accession>
<keyword evidence="3" id="KW-1185">Reference proteome</keyword>
<gene>
    <name evidence="2" type="ORF">PR048_033570</name>
</gene>
<proteinExistence type="predicted"/>
<organism evidence="2 3">
    <name type="scientific">Dryococelus australis</name>
    <dbReference type="NCBI Taxonomy" id="614101"/>
    <lineage>
        <taxon>Eukaryota</taxon>
        <taxon>Metazoa</taxon>
        <taxon>Ecdysozoa</taxon>
        <taxon>Arthropoda</taxon>
        <taxon>Hexapoda</taxon>
        <taxon>Insecta</taxon>
        <taxon>Pterygota</taxon>
        <taxon>Neoptera</taxon>
        <taxon>Polyneoptera</taxon>
        <taxon>Phasmatodea</taxon>
        <taxon>Verophasmatodea</taxon>
        <taxon>Anareolatae</taxon>
        <taxon>Phasmatidae</taxon>
        <taxon>Eurycanthinae</taxon>
        <taxon>Dryococelus</taxon>
    </lineage>
</organism>
<dbReference type="Proteomes" id="UP001159363">
    <property type="component" value="Chromosome 16"/>
</dbReference>
<comment type="caution">
    <text evidence="2">The sequence shown here is derived from an EMBL/GenBank/DDBJ whole genome shotgun (WGS) entry which is preliminary data.</text>
</comment>
<dbReference type="EMBL" id="JARBHB010000017">
    <property type="protein sequence ID" value="KAJ8866046.1"/>
    <property type="molecule type" value="Genomic_DNA"/>
</dbReference>
<name>A0ABQ9G0N9_9NEOP</name>
<evidence type="ECO:0000256" key="1">
    <source>
        <dbReference type="SAM" id="MobiDB-lite"/>
    </source>
</evidence>
<feature type="region of interest" description="Disordered" evidence="1">
    <location>
        <begin position="170"/>
        <end position="227"/>
    </location>
</feature>
<sequence length="1173" mass="131228">METFTNAVRGAAGVWVTFCQYSGKSHSPLFQKERENLLHGNVTLHSALIGLKRFHGILISGIVFKIHRAQRIGNEGGWGWEIRLRWVGRRVAGNAEKKGLGERRDLRENAPTSGIVRHDSHLRITGNGPDRGLNPDKIDVKHVYTEVDFAIGLQFIRHALDDSEPIADLQGNKELGKKKRRRRRERGDGRHLHETQLKKSTARDPVWGKDEAFRPHGETMPNSLRGDSLQTDAAKRTISSNRSPHTLRRAGKIHTHAHLQRARPVPNKTLSTSCHVAGRRCANLRKGLGGGVRPPPPPHPPTKAVDGSELCKLQAFVYRENCARRRECNRMFAINKALLKALSEIYSYTHCVYFRHMWGNGRLASQPRLSGFNPLPGHSGSSHVGNRGRTMPLVSAGFLGDIPNASIQCVKAHFAAAPDCPDAGSVPECSGSRQTRGGWASTPAQATQHRKWRRAHIYTHTHTHTRKGTKHTSARVLILCGEGRGRGVEKPSRDDVLYKGSSPRPEITRLHLIPSANPRWGAAMMVGGFKGVEGVSYSGQSSSERRRFSSSSLNPKPSPAKPTSRVTPVQSAVLFVLFLRPFKRVRTSCWRRANFLRLLGRKIMQGDMHRDKEGLGSHGLHFGAMTTSLSVLRAGLNYEEQGENRQERRKNPCDRERPASVVIACDKAYLRPYAVCARSFASKEPIPTHSATSARNFAIWGGGERENFLPIKGGSLTKCSIGPHDAANLYLSAEAALESPAAQGQDWPCFNCDSVYFEAGKTNRAAVAERLDCSRPITTSPGSIPRPGVNRAEQYPLISEFPRDSFPPPPFADHRLSRPRCYKPPEELSLLRHIKGIAKPFHFFIRRQRLFTINTIQFIVFISVAVNEFRIVFTTLTVGEKKCSCEIKVKTSYDVTRSLPNGLQPSKKKGLLFLSYRKEEWPEAAYPPLLPPLALWAVECASGILSRRLFIRCQPASQPPRCIGLEIKVTKIKFLNALTIYFGAKKERALACRESFDNSESDALQRKYCYGALNVRTKNLVRLVLGTRPFVLREYVYVDALGRLECSNCVEEYLKHSHFFPTALLNVPPMYWEAAVTEQLDSSSPTEAELGSIPIGFTTDFRKWESFRAMPLAANHGLSVSELPSSDWASQVRNCLPGKDTWPITKGKLRVRHRTLESSFRINIFTKNKWPKA</sequence>
<feature type="region of interest" description="Disordered" evidence="1">
    <location>
        <begin position="287"/>
        <end position="306"/>
    </location>
</feature>